<accession>A0A0P0X1W9</accession>
<dbReference type="Gramene" id="Os07t0130450-00">
    <property type="protein sequence ID" value="Os07t0130450-00"/>
    <property type="gene ID" value="Os07g0130450"/>
</dbReference>
<proteinExistence type="predicted"/>
<gene>
    <name evidence="2" type="ordered locus">Os07g0130450</name>
    <name evidence="2" type="ORF">OSNPB_070130450</name>
</gene>
<evidence type="ECO:0000313" key="2">
    <source>
        <dbReference type="EMBL" id="BAS99923.1"/>
    </source>
</evidence>
<organism evidence="2 3">
    <name type="scientific">Oryza sativa subsp. japonica</name>
    <name type="common">Rice</name>
    <dbReference type="NCBI Taxonomy" id="39947"/>
    <lineage>
        <taxon>Eukaryota</taxon>
        <taxon>Viridiplantae</taxon>
        <taxon>Streptophyta</taxon>
        <taxon>Embryophyta</taxon>
        <taxon>Tracheophyta</taxon>
        <taxon>Spermatophyta</taxon>
        <taxon>Magnoliopsida</taxon>
        <taxon>Liliopsida</taxon>
        <taxon>Poales</taxon>
        <taxon>Poaceae</taxon>
        <taxon>BOP clade</taxon>
        <taxon>Oryzoideae</taxon>
        <taxon>Oryzeae</taxon>
        <taxon>Oryzinae</taxon>
        <taxon>Oryza</taxon>
        <taxon>Oryza sativa</taxon>
    </lineage>
</organism>
<reference evidence="2 3" key="3">
    <citation type="journal article" date="2013" name="Rice">
        <title>Improvement of the Oryza sativa Nipponbare reference genome using next generation sequence and optical map data.</title>
        <authorList>
            <person name="Kawahara Y."/>
            <person name="de la Bastide M."/>
            <person name="Hamilton J.P."/>
            <person name="Kanamori H."/>
            <person name="McCombie W.R."/>
            <person name="Ouyang S."/>
            <person name="Schwartz D.C."/>
            <person name="Tanaka T."/>
            <person name="Wu J."/>
            <person name="Zhou S."/>
            <person name="Childs K.L."/>
            <person name="Davidson R.M."/>
            <person name="Lin H."/>
            <person name="Quesada-Ocampo L."/>
            <person name="Vaillancourt B."/>
            <person name="Sakai H."/>
            <person name="Lee S.S."/>
            <person name="Kim J."/>
            <person name="Numa H."/>
            <person name="Itoh T."/>
            <person name="Buell C.R."/>
            <person name="Matsumoto T."/>
        </authorList>
    </citation>
    <scope>NUCLEOTIDE SEQUENCE [LARGE SCALE GENOMIC DNA]</scope>
    <source>
        <strain evidence="3">cv. Nipponbare</strain>
    </source>
</reference>
<sequence length="171" mass="18698">MRSKLNLPIFPQLGVPHPSPYQKNRDGSQCDDECSRRQWRNYLYHLGLVLGGEARQLGQLVDVDGRSRSIHGEAPTENVVSGVERTRRRREAHHVGLVGDEHRGEVVGRRQQWLGRLGHLEGSHGDGDLLGRAVVIDPHLHGLAVARQRQVVEAMVAGVAAVVVVVVAGAG</sequence>
<dbReference type="InParanoid" id="A0A0P0X1W9"/>
<reference evidence="3" key="1">
    <citation type="journal article" date="2005" name="Nature">
        <title>The map-based sequence of the rice genome.</title>
        <authorList>
            <consortium name="International rice genome sequencing project (IRGSP)"/>
            <person name="Matsumoto T."/>
            <person name="Wu J."/>
            <person name="Kanamori H."/>
            <person name="Katayose Y."/>
            <person name="Fujisawa M."/>
            <person name="Namiki N."/>
            <person name="Mizuno H."/>
            <person name="Yamamoto K."/>
            <person name="Antonio B.A."/>
            <person name="Baba T."/>
            <person name="Sakata K."/>
            <person name="Nagamura Y."/>
            <person name="Aoki H."/>
            <person name="Arikawa K."/>
            <person name="Arita K."/>
            <person name="Bito T."/>
            <person name="Chiden Y."/>
            <person name="Fujitsuka N."/>
            <person name="Fukunaka R."/>
            <person name="Hamada M."/>
            <person name="Harada C."/>
            <person name="Hayashi A."/>
            <person name="Hijishita S."/>
            <person name="Honda M."/>
            <person name="Hosokawa S."/>
            <person name="Ichikawa Y."/>
            <person name="Idonuma A."/>
            <person name="Iijima M."/>
            <person name="Ikeda M."/>
            <person name="Ikeno M."/>
            <person name="Ito K."/>
            <person name="Ito S."/>
            <person name="Ito T."/>
            <person name="Ito Y."/>
            <person name="Ito Y."/>
            <person name="Iwabuchi A."/>
            <person name="Kamiya K."/>
            <person name="Karasawa W."/>
            <person name="Kurita K."/>
            <person name="Katagiri S."/>
            <person name="Kikuta A."/>
            <person name="Kobayashi H."/>
            <person name="Kobayashi N."/>
            <person name="Machita K."/>
            <person name="Maehara T."/>
            <person name="Masukawa M."/>
            <person name="Mizubayashi T."/>
            <person name="Mukai Y."/>
            <person name="Nagasaki H."/>
            <person name="Nagata Y."/>
            <person name="Naito S."/>
            <person name="Nakashima M."/>
            <person name="Nakama Y."/>
            <person name="Nakamichi Y."/>
            <person name="Nakamura M."/>
            <person name="Meguro A."/>
            <person name="Negishi M."/>
            <person name="Ohta I."/>
            <person name="Ohta T."/>
            <person name="Okamoto M."/>
            <person name="Ono N."/>
            <person name="Saji S."/>
            <person name="Sakaguchi M."/>
            <person name="Sakai K."/>
            <person name="Shibata M."/>
            <person name="Shimokawa T."/>
            <person name="Song J."/>
            <person name="Takazaki Y."/>
            <person name="Terasawa K."/>
            <person name="Tsugane M."/>
            <person name="Tsuji K."/>
            <person name="Ueda S."/>
            <person name="Waki K."/>
            <person name="Yamagata H."/>
            <person name="Yamamoto M."/>
            <person name="Yamamoto S."/>
            <person name="Yamane H."/>
            <person name="Yoshiki S."/>
            <person name="Yoshihara R."/>
            <person name="Yukawa K."/>
            <person name="Zhong H."/>
            <person name="Yano M."/>
            <person name="Yuan Q."/>
            <person name="Ouyang S."/>
            <person name="Liu J."/>
            <person name="Jones K.M."/>
            <person name="Gansberger K."/>
            <person name="Moffat K."/>
            <person name="Hill J."/>
            <person name="Bera J."/>
            <person name="Fadrosh D."/>
            <person name="Jin S."/>
            <person name="Johri S."/>
            <person name="Kim M."/>
            <person name="Overton L."/>
            <person name="Reardon M."/>
            <person name="Tsitrin T."/>
            <person name="Vuong H."/>
            <person name="Weaver B."/>
            <person name="Ciecko A."/>
            <person name="Tallon L."/>
            <person name="Jackson J."/>
            <person name="Pai G."/>
            <person name="Aken S.V."/>
            <person name="Utterback T."/>
            <person name="Reidmuller S."/>
            <person name="Feldblyum T."/>
            <person name="Hsiao J."/>
            <person name="Zismann V."/>
            <person name="Iobst S."/>
            <person name="de Vazeille A.R."/>
            <person name="Buell C.R."/>
            <person name="Ying K."/>
            <person name="Li Y."/>
            <person name="Lu T."/>
            <person name="Huang Y."/>
            <person name="Zhao Q."/>
            <person name="Feng Q."/>
            <person name="Zhang L."/>
            <person name="Zhu J."/>
            <person name="Weng Q."/>
            <person name="Mu J."/>
            <person name="Lu Y."/>
            <person name="Fan D."/>
            <person name="Liu Y."/>
            <person name="Guan J."/>
            <person name="Zhang Y."/>
            <person name="Yu S."/>
            <person name="Liu X."/>
            <person name="Zhang Y."/>
            <person name="Hong G."/>
            <person name="Han B."/>
            <person name="Choisne N."/>
            <person name="Demange N."/>
            <person name="Orjeda G."/>
            <person name="Samain S."/>
            <person name="Cattolico L."/>
            <person name="Pelletier E."/>
            <person name="Couloux A."/>
            <person name="Segurens B."/>
            <person name="Wincker P."/>
            <person name="D'Hont A."/>
            <person name="Scarpelli C."/>
            <person name="Weissenbach J."/>
            <person name="Salanoubat M."/>
            <person name="Quetier F."/>
            <person name="Yu Y."/>
            <person name="Kim H.R."/>
            <person name="Rambo T."/>
            <person name="Currie J."/>
            <person name="Collura K."/>
            <person name="Luo M."/>
            <person name="Yang T."/>
            <person name="Ammiraju J.S.S."/>
            <person name="Engler F."/>
            <person name="Soderlund C."/>
            <person name="Wing R.A."/>
            <person name="Palmer L.E."/>
            <person name="de la Bastide M."/>
            <person name="Spiegel L."/>
            <person name="Nascimento L."/>
            <person name="Zutavern T."/>
            <person name="O'Shaughnessy A."/>
            <person name="Dike S."/>
            <person name="Dedhia N."/>
            <person name="Preston R."/>
            <person name="Balija V."/>
            <person name="McCombie W.R."/>
            <person name="Chow T."/>
            <person name="Chen H."/>
            <person name="Chung M."/>
            <person name="Chen C."/>
            <person name="Shaw J."/>
            <person name="Wu H."/>
            <person name="Hsiao K."/>
            <person name="Chao Y."/>
            <person name="Chu M."/>
            <person name="Cheng C."/>
            <person name="Hour A."/>
            <person name="Lee P."/>
            <person name="Lin S."/>
            <person name="Lin Y."/>
            <person name="Liou J."/>
            <person name="Liu S."/>
            <person name="Hsing Y."/>
            <person name="Raghuvanshi S."/>
            <person name="Mohanty A."/>
            <person name="Bharti A.K."/>
            <person name="Gaur A."/>
            <person name="Gupta V."/>
            <person name="Kumar D."/>
            <person name="Ravi V."/>
            <person name="Vij S."/>
            <person name="Kapur A."/>
            <person name="Khurana P."/>
            <person name="Khurana P."/>
            <person name="Khurana J.P."/>
            <person name="Tyagi A.K."/>
            <person name="Gaikwad K."/>
            <person name="Singh A."/>
            <person name="Dalal V."/>
            <person name="Srivastava S."/>
            <person name="Dixit A."/>
            <person name="Pal A.K."/>
            <person name="Ghazi I.A."/>
            <person name="Yadav M."/>
            <person name="Pandit A."/>
            <person name="Bhargava A."/>
            <person name="Sureshbabu K."/>
            <person name="Batra K."/>
            <person name="Sharma T.R."/>
            <person name="Mohapatra T."/>
            <person name="Singh N.K."/>
            <person name="Messing J."/>
            <person name="Nelson A.B."/>
            <person name="Fuks G."/>
            <person name="Kavchok S."/>
            <person name="Keizer G."/>
            <person name="Linton E."/>
            <person name="Llaca V."/>
            <person name="Song R."/>
            <person name="Tanyolac B."/>
            <person name="Young S."/>
            <person name="Ho-Il K."/>
            <person name="Hahn J.H."/>
            <person name="Sangsakoo G."/>
            <person name="Vanavichit A."/>
            <person name="de Mattos Luiz.A.T."/>
            <person name="Zimmer P.D."/>
            <person name="Malone G."/>
            <person name="Dellagostin O."/>
            <person name="de Oliveira A.C."/>
            <person name="Bevan M."/>
            <person name="Bancroft I."/>
            <person name="Minx P."/>
            <person name="Cordum H."/>
            <person name="Wilson R."/>
            <person name="Cheng Z."/>
            <person name="Jin W."/>
            <person name="Jiang J."/>
            <person name="Leong S.A."/>
            <person name="Iwama H."/>
            <person name="Gojobori T."/>
            <person name="Itoh T."/>
            <person name="Niimura Y."/>
            <person name="Fujii Y."/>
            <person name="Habara T."/>
            <person name="Sakai H."/>
            <person name="Sato Y."/>
            <person name="Wilson G."/>
            <person name="Kumar K."/>
            <person name="McCouch S."/>
            <person name="Juretic N."/>
            <person name="Hoen D."/>
            <person name="Wright S."/>
            <person name="Bruskiewich R."/>
            <person name="Bureau T."/>
            <person name="Miyao A."/>
            <person name="Hirochika H."/>
            <person name="Nishikawa T."/>
            <person name="Kadowaki K."/>
            <person name="Sugiura M."/>
            <person name="Burr B."/>
            <person name="Sasaki T."/>
        </authorList>
    </citation>
    <scope>NUCLEOTIDE SEQUENCE [LARGE SCALE GENOMIC DNA]</scope>
    <source>
        <strain evidence="3">cv. Nipponbare</strain>
    </source>
</reference>
<evidence type="ECO:0000313" key="3">
    <source>
        <dbReference type="Proteomes" id="UP000059680"/>
    </source>
</evidence>
<dbReference type="PaxDb" id="39947-A0A0P0X1W9"/>
<evidence type="ECO:0000256" key="1">
    <source>
        <dbReference type="SAM" id="MobiDB-lite"/>
    </source>
</evidence>
<dbReference type="Proteomes" id="UP000059680">
    <property type="component" value="Chromosome 7"/>
</dbReference>
<reference evidence="2 3" key="2">
    <citation type="journal article" date="2013" name="Plant Cell Physiol.">
        <title>Rice Annotation Project Database (RAP-DB): an integrative and interactive database for rice genomics.</title>
        <authorList>
            <person name="Sakai H."/>
            <person name="Lee S.S."/>
            <person name="Tanaka T."/>
            <person name="Numa H."/>
            <person name="Kim J."/>
            <person name="Kawahara Y."/>
            <person name="Wakimoto H."/>
            <person name="Yang C.C."/>
            <person name="Iwamoto M."/>
            <person name="Abe T."/>
            <person name="Yamada Y."/>
            <person name="Muto A."/>
            <person name="Inokuchi H."/>
            <person name="Ikemura T."/>
            <person name="Matsumoto T."/>
            <person name="Sasaki T."/>
            <person name="Itoh T."/>
        </authorList>
    </citation>
    <scope>NUCLEOTIDE SEQUENCE [LARGE SCALE GENOMIC DNA]</scope>
    <source>
        <strain evidence="3">cv. Nipponbare</strain>
    </source>
</reference>
<dbReference type="AlphaFoldDB" id="A0A0P0X1W9"/>
<feature type="region of interest" description="Disordered" evidence="1">
    <location>
        <begin position="1"/>
        <end position="30"/>
    </location>
</feature>
<protein>
    <submittedName>
        <fullName evidence="2">Os07g0130450 protein</fullName>
    </submittedName>
</protein>
<keyword evidence="3" id="KW-1185">Reference proteome</keyword>
<dbReference type="EMBL" id="AP014963">
    <property type="protein sequence ID" value="BAS99923.1"/>
    <property type="molecule type" value="Genomic_DNA"/>
</dbReference>
<name>A0A0P0X1W9_ORYSJ</name>